<dbReference type="Pfam" id="PF14559">
    <property type="entry name" value="TPR_19"/>
    <property type="match status" value="1"/>
</dbReference>
<keyword evidence="3" id="KW-1185">Reference proteome</keyword>
<dbReference type="InterPro" id="IPR011990">
    <property type="entry name" value="TPR-like_helical_dom_sf"/>
</dbReference>
<gene>
    <name evidence="2" type="ORF">IDH44_07970</name>
</gene>
<sequence>MFQHLFSSMHALLDELIQTYPDPLRCEEQSRELEALKSISDDVMEQWLAFEEKLGQFQTKLQENADTTENDTGSEIALLPPEIDGAAESLLTKGQGYYKLFMFQQAASLFEQAVGRAPDHNLARIFLAMTHMHLKSWNEAQRHFQFLVGVADQPKWRALAWNALGCIQAIRCNMERAEQYFIQAHEADPSFAEPLSNLDACRQTGGTELSLYFGSAQLGCL</sequence>
<dbReference type="PROSITE" id="PS50005">
    <property type="entry name" value="TPR"/>
    <property type="match status" value="1"/>
</dbReference>
<evidence type="ECO:0008006" key="4">
    <source>
        <dbReference type="Google" id="ProtNLM"/>
    </source>
</evidence>
<feature type="repeat" description="TPR" evidence="1">
    <location>
        <begin position="87"/>
        <end position="120"/>
    </location>
</feature>
<protein>
    <recommendedName>
        <fullName evidence="4">Tetratricopeptide repeat protein</fullName>
    </recommendedName>
</protein>
<evidence type="ECO:0000313" key="3">
    <source>
        <dbReference type="Proteomes" id="UP000621560"/>
    </source>
</evidence>
<evidence type="ECO:0000256" key="1">
    <source>
        <dbReference type="PROSITE-ProRule" id="PRU00339"/>
    </source>
</evidence>
<dbReference type="InterPro" id="IPR019734">
    <property type="entry name" value="TPR_rpt"/>
</dbReference>
<name>A0A927BT00_9BACL</name>
<dbReference type="AlphaFoldDB" id="A0A927BT00"/>
<dbReference type="EMBL" id="JACXIZ010000014">
    <property type="protein sequence ID" value="MBD2845125.1"/>
    <property type="molecule type" value="Genomic_DNA"/>
</dbReference>
<dbReference type="SMART" id="SM00028">
    <property type="entry name" value="TPR"/>
    <property type="match status" value="2"/>
</dbReference>
<accession>A0A927BT00</accession>
<dbReference type="Gene3D" id="1.25.40.10">
    <property type="entry name" value="Tetratricopeptide repeat domain"/>
    <property type="match status" value="1"/>
</dbReference>
<dbReference type="RefSeq" id="WP_190916441.1">
    <property type="nucleotide sequence ID" value="NZ_JACXIZ010000014.1"/>
</dbReference>
<evidence type="ECO:0000313" key="2">
    <source>
        <dbReference type="EMBL" id="MBD2845125.1"/>
    </source>
</evidence>
<reference evidence="2" key="1">
    <citation type="submission" date="2020-09" db="EMBL/GenBank/DDBJ databases">
        <title>A novel bacterium of genus Paenibacillus, isolated from South China Sea.</title>
        <authorList>
            <person name="Huang H."/>
            <person name="Mo K."/>
            <person name="Hu Y."/>
        </authorList>
    </citation>
    <scope>NUCLEOTIDE SEQUENCE</scope>
    <source>
        <strain evidence="2">IB182496</strain>
    </source>
</reference>
<proteinExistence type="predicted"/>
<organism evidence="2 3">
    <name type="scientific">Paenibacillus sabuli</name>
    <dbReference type="NCBI Taxonomy" id="2772509"/>
    <lineage>
        <taxon>Bacteria</taxon>
        <taxon>Bacillati</taxon>
        <taxon>Bacillota</taxon>
        <taxon>Bacilli</taxon>
        <taxon>Bacillales</taxon>
        <taxon>Paenibacillaceae</taxon>
        <taxon>Paenibacillus</taxon>
    </lineage>
</organism>
<comment type="caution">
    <text evidence="2">The sequence shown here is derived from an EMBL/GenBank/DDBJ whole genome shotgun (WGS) entry which is preliminary data.</text>
</comment>
<dbReference type="Proteomes" id="UP000621560">
    <property type="component" value="Unassembled WGS sequence"/>
</dbReference>
<dbReference type="SUPFAM" id="SSF48452">
    <property type="entry name" value="TPR-like"/>
    <property type="match status" value="1"/>
</dbReference>
<keyword evidence="1" id="KW-0802">TPR repeat</keyword>